<proteinExistence type="predicted"/>
<dbReference type="RefSeq" id="WP_125706219.1">
    <property type="nucleotide sequence ID" value="NZ_JBHTOO010000024.1"/>
</dbReference>
<keyword evidence="5" id="KW-1185">Reference proteome</keyword>
<dbReference type="Proteomes" id="UP000380386">
    <property type="component" value="Unassembled WGS sequence"/>
</dbReference>
<organism evidence="3 4">
    <name type="scientific">Companilactobacillus mishanensis</name>
    <dbReference type="NCBI Taxonomy" id="2486008"/>
    <lineage>
        <taxon>Bacteria</taxon>
        <taxon>Bacillati</taxon>
        <taxon>Bacillota</taxon>
        <taxon>Bacilli</taxon>
        <taxon>Lactobacillales</taxon>
        <taxon>Lactobacillaceae</taxon>
        <taxon>Companilactobacillus</taxon>
    </lineage>
</organism>
<dbReference type="AlphaFoldDB" id="A0A5P0ZJ69"/>
<evidence type="ECO:0000313" key="3">
    <source>
        <dbReference type="EMBL" id="MQS53151.1"/>
    </source>
</evidence>
<dbReference type="Proteomes" id="UP000436655">
    <property type="component" value="Unassembled WGS sequence"/>
</dbReference>
<accession>A0A5P0ZJ69</accession>
<feature type="domain" description="TerB N-terminal" evidence="1">
    <location>
        <begin position="83"/>
        <end position="144"/>
    </location>
</feature>
<dbReference type="EMBL" id="VDFN01000010">
    <property type="protein sequence ID" value="MQS45798.1"/>
    <property type="molecule type" value="Genomic_DNA"/>
</dbReference>
<dbReference type="Pfam" id="PF13208">
    <property type="entry name" value="TerB_N"/>
    <property type="match status" value="1"/>
</dbReference>
<sequence>MGFLSTIFGKDMALPAPKISNDPHAARKVRIDAHHYIIPKEVYDLLWFGDGRHKNTQEFVKEGMVAEPSIIFGKSSVIREDPTTKVEFYPSYDSLTPEQKYHYVKWLGKIDKSDDVGYAFLFLYGLERHIHAGSMVEQAVSMISRMHQKFDNESFNYYSSNTLVWAAHKYRRVEFLNGLKMDTMPPGTQIFVKLYTKGHLTPNDIMILSKELGLADQDFIKDDPELFEAKLLERLIKKYGEPNFPLSEVPGSSSETTISVRLANFSLPEAERTVEIPDMLNNKYVREPLQELLEKTNRSGRLIVI</sequence>
<evidence type="ECO:0000313" key="4">
    <source>
        <dbReference type="Proteomes" id="UP000380386"/>
    </source>
</evidence>
<evidence type="ECO:0000313" key="5">
    <source>
        <dbReference type="Proteomes" id="UP000436655"/>
    </source>
</evidence>
<comment type="caution">
    <text evidence="3">The sequence shown here is derived from an EMBL/GenBank/DDBJ whole genome shotgun (WGS) entry which is preliminary data.</text>
</comment>
<protein>
    <recommendedName>
        <fullName evidence="1">TerB N-terminal domain-containing protein</fullName>
    </recommendedName>
</protein>
<dbReference type="InterPro" id="IPR025266">
    <property type="entry name" value="TerB_N"/>
</dbReference>
<reference evidence="4 5" key="1">
    <citation type="journal article" date="2019" name="Syst. Appl. Microbiol.">
        <title>Polyphasic characterization of two novel Lactobacillus spp. isolated from blown salami packages: Description of Lactobacillus halodurans sp. nov. and Lactobacillus salsicarnum sp. nov.</title>
        <authorList>
            <person name="Schuster J.A."/>
            <person name="Klingl A."/>
            <person name="Vogel R.F."/>
            <person name="Ehrmann M.A."/>
        </authorList>
    </citation>
    <scope>NUCLEOTIDE SEQUENCE [LARGE SCALE GENOMIC DNA]</scope>
    <source>
        <strain evidence="2 5">TMW 1.2098</strain>
        <strain evidence="3 4">TMW 1.2118</strain>
    </source>
</reference>
<dbReference type="OrthoDB" id="227636at2"/>
<evidence type="ECO:0000313" key="2">
    <source>
        <dbReference type="EMBL" id="MQS45798.1"/>
    </source>
</evidence>
<evidence type="ECO:0000259" key="1">
    <source>
        <dbReference type="Pfam" id="PF13208"/>
    </source>
</evidence>
<name>A0A5P0ZJ69_9LACO</name>
<reference evidence="2" key="2">
    <citation type="submission" date="2019-05" db="EMBL/GenBank/DDBJ databases">
        <authorList>
            <person name="Schuster J.A."/>
            <person name="Ehrmann M.A."/>
        </authorList>
    </citation>
    <scope>NUCLEOTIDE SEQUENCE</scope>
    <source>
        <strain evidence="2">TMW 1.2098</strain>
    </source>
</reference>
<dbReference type="EMBL" id="VDFM01000012">
    <property type="protein sequence ID" value="MQS53151.1"/>
    <property type="molecule type" value="Genomic_DNA"/>
</dbReference>
<gene>
    <name evidence="3" type="ORF">FHL02_08970</name>
    <name evidence="2" type="ORF">FHL03_09905</name>
</gene>